<feature type="region of interest" description="Disordered" evidence="4">
    <location>
        <begin position="570"/>
        <end position="618"/>
    </location>
</feature>
<keyword evidence="5" id="KW-1133">Transmembrane helix</keyword>
<evidence type="ECO:0000256" key="2">
    <source>
        <dbReference type="ARBA" id="ARBA00022512"/>
    </source>
</evidence>
<dbReference type="InterPro" id="IPR006635">
    <property type="entry name" value="NEAT_dom"/>
</dbReference>
<keyword evidence="2" id="KW-0134">Cell wall</keyword>
<feature type="compositionally biased region" description="Acidic residues" evidence="4">
    <location>
        <begin position="732"/>
        <end position="756"/>
    </location>
</feature>
<accession>A0A2A7MLG9</accession>
<keyword evidence="8" id="KW-1185">Reference proteome</keyword>
<keyword evidence="3" id="KW-0732">Signal</keyword>
<feature type="compositionally biased region" description="Polar residues" evidence="4">
    <location>
        <begin position="757"/>
        <end position="782"/>
    </location>
</feature>
<feature type="domain" description="NEAT" evidence="6">
    <location>
        <begin position="614"/>
        <end position="735"/>
    </location>
</feature>
<dbReference type="InterPro" id="IPR050436">
    <property type="entry name" value="IsdA"/>
</dbReference>
<sequence>MNKRLLSLLLALLIIVGLVPNIKAASAEEINNILISDTQVTTDSHVNIEEDESKNTEESEGEEVSPEDFIIGGDFNLGEENQEEISVIDEEQEEYFSIESEYTLDYSLFNENEKKYSKINNYLEKSKLQVGDDGTLKVVLTLNNSAKIADLGVRVNNNSVTVKRNELDDNKFTIEFEIKSVTDSINIKAYVKSAFFTNKYSGDFIINGLIEQHTTYRLDADIFKEGKKEESKAKEFIEKSVLEVEDGEMKAVITFTGGSMISETIATVNGNEVAKIKNSGKDRFEMEFKITSISDDISIGVAVKAGLYNSTHNIDFVINNIIKDGTYVLEDFMTSNGSKYIKESVLEVENQKMNLAITFSMGSYMTFNTVTVNGNEVEYEVESEGEGFNSTKTIILDINSLYDEIVMGVTVNAMGHIMNHNIDFKIFEKEYSEDDDASDDTEDSTDNNSKVEVLSDGSYTIENKILKTGTTEQSYASGYIEKQGNLKVENGKYKFTLKIKDMSVLSNLAVTVDGKQVEADVVKNNDKSGTVSFNINKLSSKILIACTITVTEMNYVNNTDFNVTLDTSTLKDEQGNSVTPPNEGTIDSGSDSGNSNGTQDEEDEDEDDDEGDELEDGTYTIKNKVLKENSNSESHARDYVDKESVVTVKNGKIYLTLKFTERKMMSNISVKVEGKKVSYDTVHKTTNKLYIKFKIGSLDDEILVTTSIDTGIASLGVHDDVKFRVQLRESTLEEDDDADDYDDEDDEDTDDEDDNTVSDSENIAVDSNISNNNAQQGNLNSGNNSLYKRVTYKVNNEILTESSIGYNAARAAINKVSYYEVENDVDHYITLGLSQTNIMQNVRIFINGSQINYDVVNQDKSNNTMEIRFKVPALSTELTVKTYITAMGTDTSFGIKFLESTLELVNTEESESQISGGSVAGTLSGDASNGNSSSILGSTLGFKTGTNNAENENYEDILVDESELEAKEYFKRYTVNNEVVSDSAMGRTMARKYLNETSIVEEIDGKLYATVTFSGSNSMENFKFEVNGQEVSHSVILNDTENELISLRFPINDINDEIKAYIYIKPMRMTISFGIKLLEDTLLLVEEGTIEKDEDIVEGVTNLSEKLSSLNNNNSNNQVNVWKIAIITAVLSTIMNFSVGGVIYLIIKKRKNKLRKVIAE</sequence>
<dbReference type="AlphaFoldDB" id="A0A2A7MLG9"/>
<feature type="domain" description="NEAT" evidence="6">
    <location>
        <begin position="454"/>
        <end position="573"/>
    </location>
</feature>
<organism evidence="7 8">
    <name type="scientific">Clostridium neonatale</name>
    <dbReference type="NCBI Taxonomy" id="137838"/>
    <lineage>
        <taxon>Bacteria</taxon>
        <taxon>Bacillati</taxon>
        <taxon>Bacillota</taxon>
        <taxon>Clostridia</taxon>
        <taxon>Eubacteriales</taxon>
        <taxon>Clostridiaceae</taxon>
        <taxon>Clostridium</taxon>
    </lineage>
</organism>
<evidence type="ECO:0000259" key="6">
    <source>
        <dbReference type="PROSITE" id="PS50978"/>
    </source>
</evidence>
<evidence type="ECO:0000256" key="3">
    <source>
        <dbReference type="ARBA" id="ARBA00022729"/>
    </source>
</evidence>
<dbReference type="STRING" id="137838.GCA_001458595_04183"/>
<feature type="domain" description="NEAT" evidence="6">
    <location>
        <begin position="787"/>
        <end position="915"/>
    </location>
</feature>
<dbReference type="Gene3D" id="2.60.40.1850">
    <property type="match status" value="7"/>
</dbReference>
<evidence type="ECO:0000313" key="7">
    <source>
        <dbReference type="EMBL" id="PEG32652.1"/>
    </source>
</evidence>
<dbReference type="SUPFAM" id="SSF158911">
    <property type="entry name" value="NEAT domain-like"/>
    <property type="match status" value="7"/>
</dbReference>
<proteinExistence type="predicted"/>
<dbReference type="SMART" id="SM00725">
    <property type="entry name" value="NEAT"/>
    <property type="match status" value="5"/>
</dbReference>
<comment type="subcellular location">
    <subcellularLocation>
        <location evidence="1">Secreted</location>
        <location evidence="1">Cell wall</location>
        <topology evidence="1">Peptidoglycan-anchor</topology>
    </subcellularLocation>
</comment>
<protein>
    <submittedName>
        <fullName evidence="7">Cell wall anchor protein</fullName>
    </submittedName>
</protein>
<evidence type="ECO:0000256" key="1">
    <source>
        <dbReference type="ARBA" id="ARBA00004168"/>
    </source>
</evidence>
<comment type="caution">
    <text evidence="7">The sequence shown here is derived from an EMBL/GenBank/DDBJ whole genome shotgun (WGS) entry which is preliminary data.</text>
</comment>
<feature type="compositionally biased region" description="Acidic residues" evidence="4">
    <location>
        <begin position="433"/>
        <end position="445"/>
    </location>
</feature>
<dbReference type="Proteomes" id="UP000220840">
    <property type="component" value="Unassembled WGS sequence"/>
</dbReference>
<dbReference type="Pfam" id="PF05031">
    <property type="entry name" value="NEAT"/>
    <property type="match status" value="6"/>
</dbReference>
<feature type="compositionally biased region" description="Low complexity" evidence="4">
    <location>
        <begin position="587"/>
        <end position="597"/>
    </location>
</feature>
<feature type="domain" description="NEAT" evidence="6">
    <location>
        <begin position="97"/>
        <end position="224"/>
    </location>
</feature>
<reference evidence="7 8" key="1">
    <citation type="submission" date="2017-10" db="EMBL/GenBank/DDBJ databases">
        <title>Effective Description of Clostridium neonatale sp. nov. linked to necrotizing enterocolitis in neonates and a clarification of species assignable to the genus Clostridium (Prazmowski 1880) emend. Lawson and Rainey 2016.</title>
        <authorList>
            <person name="Bernard K."/>
            <person name="Burdz T."/>
            <person name="Wiebe D."/>
            <person name="Balcewich B."/>
            <person name="Alfa M."/>
            <person name="Bernier A.-M."/>
        </authorList>
    </citation>
    <scope>NUCLEOTIDE SEQUENCE [LARGE SCALE GENOMIC DNA]</scope>
    <source>
        <strain evidence="7 8">LCDC99A005</strain>
    </source>
</reference>
<feature type="region of interest" description="Disordered" evidence="4">
    <location>
        <begin position="44"/>
        <end position="65"/>
    </location>
</feature>
<feature type="compositionally biased region" description="Acidic residues" evidence="4">
    <location>
        <begin position="599"/>
        <end position="616"/>
    </location>
</feature>
<feature type="region of interest" description="Disordered" evidence="4">
    <location>
        <begin position="732"/>
        <end position="782"/>
    </location>
</feature>
<evidence type="ECO:0000256" key="5">
    <source>
        <dbReference type="SAM" id="Phobius"/>
    </source>
</evidence>
<keyword evidence="5" id="KW-0812">Transmembrane</keyword>
<dbReference type="PROSITE" id="PS50978">
    <property type="entry name" value="NEAT"/>
    <property type="match status" value="6"/>
</dbReference>
<evidence type="ECO:0000256" key="4">
    <source>
        <dbReference type="SAM" id="MobiDB-lite"/>
    </source>
</evidence>
<dbReference type="PANTHER" id="PTHR37824">
    <property type="entry name" value="IRON-REGULATED SURFACE DETERMINANT PROTEIN C"/>
    <property type="match status" value="1"/>
</dbReference>
<keyword evidence="2" id="KW-0964">Secreted</keyword>
<dbReference type="InterPro" id="IPR037250">
    <property type="entry name" value="NEAT_dom_sf"/>
</dbReference>
<gene>
    <name evidence="7" type="ORF">CQ394_13450</name>
</gene>
<dbReference type="PANTHER" id="PTHR37824:SF1">
    <property type="entry name" value="IRON-REGULATED SURFACE DETERMINANT PROTEIN C"/>
    <property type="match status" value="1"/>
</dbReference>
<dbReference type="RefSeq" id="WP_058296794.1">
    <property type="nucleotide sequence ID" value="NZ_CAKJVD010000044.1"/>
</dbReference>
<keyword evidence="5" id="KW-0472">Membrane</keyword>
<feature type="domain" description="NEAT" evidence="6">
    <location>
        <begin position="307"/>
        <end position="442"/>
    </location>
</feature>
<feature type="region of interest" description="Disordered" evidence="4">
    <location>
        <begin position="433"/>
        <end position="452"/>
    </location>
</feature>
<dbReference type="EMBL" id="PDCJ01000001">
    <property type="protein sequence ID" value="PEG32652.1"/>
    <property type="molecule type" value="Genomic_DNA"/>
</dbReference>
<evidence type="ECO:0000313" key="8">
    <source>
        <dbReference type="Proteomes" id="UP000220840"/>
    </source>
</evidence>
<feature type="transmembrane region" description="Helical" evidence="5">
    <location>
        <begin position="1121"/>
        <end position="1147"/>
    </location>
</feature>
<feature type="domain" description="NEAT" evidence="6">
    <location>
        <begin position="968"/>
        <end position="1095"/>
    </location>
</feature>
<dbReference type="OrthoDB" id="1751882at2"/>
<name>A0A2A7MLG9_9CLOT</name>
<dbReference type="CDD" id="cd06920">
    <property type="entry name" value="NEAT"/>
    <property type="match status" value="5"/>
</dbReference>